<evidence type="ECO:0000256" key="1">
    <source>
        <dbReference type="SAM" id="SignalP"/>
    </source>
</evidence>
<dbReference type="PROSITE" id="PS51257">
    <property type="entry name" value="PROKAR_LIPOPROTEIN"/>
    <property type="match status" value="1"/>
</dbReference>
<feature type="signal peptide" evidence="1">
    <location>
        <begin position="1"/>
        <end position="21"/>
    </location>
</feature>
<protein>
    <submittedName>
        <fullName evidence="2">Uncharacterized protein</fullName>
    </submittedName>
</protein>
<dbReference type="EMBL" id="JBHUMZ010000019">
    <property type="protein sequence ID" value="MFD2638707.1"/>
    <property type="molecule type" value="Genomic_DNA"/>
</dbReference>
<evidence type="ECO:0000313" key="2">
    <source>
        <dbReference type="EMBL" id="MFD2638707.1"/>
    </source>
</evidence>
<feature type="chain" id="PRO_5046755173" evidence="1">
    <location>
        <begin position="22"/>
        <end position="191"/>
    </location>
</feature>
<organism evidence="2 3">
    <name type="scientific">Piscibacillus salipiscarius</name>
    <dbReference type="NCBI Taxonomy" id="299480"/>
    <lineage>
        <taxon>Bacteria</taxon>
        <taxon>Bacillati</taxon>
        <taxon>Bacillota</taxon>
        <taxon>Bacilli</taxon>
        <taxon>Bacillales</taxon>
        <taxon>Bacillaceae</taxon>
        <taxon>Piscibacillus</taxon>
    </lineage>
</organism>
<keyword evidence="3" id="KW-1185">Reference proteome</keyword>
<name>A0ABW5Q9X3_9BACI</name>
<keyword evidence="1" id="KW-0732">Signal</keyword>
<evidence type="ECO:0000313" key="3">
    <source>
        <dbReference type="Proteomes" id="UP001597452"/>
    </source>
</evidence>
<reference evidence="3" key="1">
    <citation type="journal article" date="2019" name="Int. J. Syst. Evol. Microbiol.">
        <title>The Global Catalogue of Microorganisms (GCM) 10K type strain sequencing project: providing services to taxonomists for standard genome sequencing and annotation.</title>
        <authorList>
            <consortium name="The Broad Institute Genomics Platform"/>
            <consortium name="The Broad Institute Genome Sequencing Center for Infectious Disease"/>
            <person name="Wu L."/>
            <person name="Ma J."/>
        </authorList>
    </citation>
    <scope>NUCLEOTIDE SEQUENCE [LARGE SCALE GENOMIC DNA]</scope>
    <source>
        <strain evidence="3">TISTR 1571</strain>
    </source>
</reference>
<comment type="caution">
    <text evidence="2">The sequence shown here is derived from an EMBL/GenBank/DDBJ whole genome shotgun (WGS) entry which is preliminary data.</text>
</comment>
<sequence>MIKKSFVLLSFILLIAGCATSEEKSIQDIEKSIQESGNVNIQIIEPEGFEVSVASVLGQPGGQKNREVRIGFDNKVSDSKLMSEDEIEDKEDQLNIDYIYGPYSDNPNFELILTSESMQTLIDPNLNFEPKTISDSTVLYQERPADNLLIVQYPYEGGVIRLDATLSDDVSKEDVWGYVEELLGEYKSLMD</sequence>
<accession>A0ABW5Q9X3</accession>
<gene>
    <name evidence="2" type="ORF">ACFSW4_07520</name>
</gene>
<proteinExistence type="predicted"/>
<dbReference type="RefSeq" id="WP_279401384.1">
    <property type="nucleotide sequence ID" value="NZ_JBHUMZ010000019.1"/>
</dbReference>
<dbReference type="Proteomes" id="UP001597452">
    <property type="component" value="Unassembled WGS sequence"/>
</dbReference>